<keyword evidence="5" id="KW-0678">Repressor</keyword>
<keyword evidence="7" id="KW-0238">DNA-binding</keyword>
<dbReference type="InterPro" id="IPR003594">
    <property type="entry name" value="HATPase_dom"/>
</dbReference>
<dbReference type="GO" id="GO:0003700">
    <property type="term" value="F:DNA-binding transcription factor activity"/>
    <property type="evidence" value="ECO:0007669"/>
    <property type="project" value="InterPro"/>
</dbReference>
<evidence type="ECO:0000256" key="5">
    <source>
        <dbReference type="ARBA" id="ARBA00022491"/>
    </source>
</evidence>
<evidence type="ECO:0000256" key="4">
    <source>
        <dbReference type="ARBA" id="ARBA00022490"/>
    </source>
</evidence>
<dbReference type="STRING" id="323259.Mhun_1346"/>
<dbReference type="GO" id="GO:0046983">
    <property type="term" value="F:protein dimerization activity"/>
    <property type="evidence" value="ECO:0007669"/>
    <property type="project" value="InterPro"/>
</dbReference>
<keyword evidence="8" id="KW-0010">Activator</keyword>
<dbReference type="eggNOG" id="arCOG02100">
    <property type="taxonomic scope" value="Archaea"/>
</dbReference>
<proteinExistence type="inferred from homology"/>
<evidence type="ECO:0000313" key="15">
    <source>
        <dbReference type="Proteomes" id="UP000001941"/>
    </source>
</evidence>
<dbReference type="InterPro" id="IPR022689">
    <property type="entry name" value="Iron_dep_repressor"/>
</dbReference>
<organism evidence="14 15">
    <name type="scientific">Methanospirillum hungatei JF-1 (strain ATCC 27890 / DSM 864 / NBRC 100397 / JF-1)</name>
    <dbReference type="NCBI Taxonomy" id="323259"/>
    <lineage>
        <taxon>Archaea</taxon>
        <taxon>Methanobacteriati</taxon>
        <taxon>Methanobacteriota</taxon>
        <taxon>Stenosarchaea group</taxon>
        <taxon>Methanomicrobia</taxon>
        <taxon>Methanomicrobiales</taxon>
        <taxon>Methanospirillaceae</taxon>
        <taxon>Methanospirillum</taxon>
    </lineage>
</organism>
<keyword evidence="14" id="KW-0808">Transferase</keyword>
<dbReference type="HOGENOM" id="CLU_707152_0_0_2"/>
<dbReference type="Pfam" id="PF01325">
    <property type="entry name" value="Fe_dep_repress"/>
    <property type="match status" value="1"/>
</dbReference>
<dbReference type="PROSITE" id="PS50944">
    <property type="entry name" value="HTH_DTXR"/>
    <property type="match status" value="1"/>
</dbReference>
<keyword evidence="14" id="KW-0418">Kinase</keyword>
<evidence type="ECO:0000259" key="12">
    <source>
        <dbReference type="PROSITE" id="PS50109"/>
    </source>
</evidence>
<dbReference type="CDD" id="cd00075">
    <property type="entry name" value="HATPase"/>
    <property type="match status" value="1"/>
</dbReference>
<dbReference type="InParanoid" id="Q2FNN9"/>
<gene>
    <name evidence="14" type="ordered locus">Mhun_1346</name>
</gene>
<dbReference type="GO" id="GO:0005737">
    <property type="term" value="C:cytoplasm"/>
    <property type="evidence" value="ECO:0007669"/>
    <property type="project" value="UniProtKB-SubCell"/>
</dbReference>
<dbReference type="Gene3D" id="1.10.10.10">
    <property type="entry name" value="Winged helix-like DNA-binding domain superfamily/Winged helix DNA-binding domain"/>
    <property type="match status" value="1"/>
</dbReference>
<dbReference type="GO" id="GO:0046914">
    <property type="term" value="F:transition metal ion binding"/>
    <property type="evidence" value="ECO:0007669"/>
    <property type="project" value="InterPro"/>
</dbReference>
<dbReference type="EMBL" id="CP000254">
    <property type="protein sequence ID" value="ABD41086.1"/>
    <property type="molecule type" value="Genomic_DNA"/>
</dbReference>
<evidence type="ECO:0000256" key="6">
    <source>
        <dbReference type="ARBA" id="ARBA00023015"/>
    </source>
</evidence>
<dbReference type="Pfam" id="PF02742">
    <property type="entry name" value="Fe_dep_repr_C"/>
    <property type="match status" value="1"/>
</dbReference>
<feature type="domain" description="HTH dtxR-type" evidence="13">
    <location>
        <begin position="1"/>
        <end position="49"/>
    </location>
</feature>
<evidence type="ECO:0000259" key="13">
    <source>
        <dbReference type="PROSITE" id="PS50944"/>
    </source>
</evidence>
<evidence type="ECO:0000256" key="2">
    <source>
        <dbReference type="ARBA" id="ARBA00007871"/>
    </source>
</evidence>
<dbReference type="Gene3D" id="1.10.60.10">
    <property type="entry name" value="Iron dependent repressor, metal binding and dimerisation domain"/>
    <property type="match status" value="1"/>
</dbReference>
<dbReference type="SUPFAM" id="SSF47979">
    <property type="entry name" value="Iron-dependent repressor protein, dimerization domain"/>
    <property type="match status" value="1"/>
</dbReference>
<feature type="domain" description="Histidine kinase" evidence="12">
    <location>
        <begin position="163"/>
        <end position="359"/>
    </location>
</feature>
<dbReference type="InterPro" id="IPR001367">
    <property type="entry name" value="Fe_dep_repressor"/>
</dbReference>
<evidence type="ECO:0000256" key="11">
    <source>
        <dbReference type="ARBA" id="ARBA00032593"/>
    </source>
</evidence>
<evidence type="ECO:0000256" key="8">
    <source>
        <dbReference type="ARBA" id="ARBA00023159"/>
    </source>
</evidence>
<comment type="similarity">
    <text evidence="2">Belongs to the DtxR/MntR family.</text>
</comment>
<dbReference type="PANTHER" id="PTHR33238">
    <property type="entry name" value="IRON (METAL) DEPENDENT REPRESSOR, DTXR FAMILY"/>
    <property type="match status" value="1"/>
</dbReference>
<comment type="subunit">
    <text evidence="3">Homodimer.</text>
</comment>
<accession>Q2FNN9</accession>
<dbReference type="InterPro" id="IPR036421">
    <property type="entry name" value="Fe_dep_repressor_sf"/>
</dbReference>
<keyword evidence="10" id="KW-0464">Manganese</keyword>
<reference evidence="15" key="1">
    <citation type="journal article" date="2016" name="Stand. Genomic Sci.">
        <title>Complete genome sequence of Methanospirillum hungatei type strain JF1.</title>
        <authorList>
            <person name="Gunsalus R.P."/>
            <person name="Cook L.E."/>
            <person name="Crable B."/>
            <person name="Rohlin L."/>
            <person name="McDonald E."/>
            <person name="Mouttaki H."/>
            <person name="Sieber J.R."/>
            <person name="Poweleit N."/>
            <person name="Zhou H."/>
            <person name="Lapidus A.L."/>
            <person name="Daligault H.E."/>
            <person name="Land M."/>
            <person name="Gilna P."/>
            <person name="Ivanova N."/>
            <person name="Kyrpides N."/>
            <person name="Culley D.E."/>
            <person name="McInerney M.J."/>
        </authorList>
    </citation>
    <scope>NUCLEOTIDE SEQUENCE [LARGE SCALE GENOMIC DNA]</scope>
    <source>
        <strain evidence="15">ATCC 27890 / DSM 864 / NBRC 100397 / JF-1</strain>
    </source>
</reference>
<evidence type="ECO:0000256" key="7">
    <source>
        <dbReference type="ARBA" id="ARBA00023125"/>
    </source>
</evidence>
<dbReference type="InterPro" id="IPR005467">
    <property type="entry name" value="His_kinase_dom"/>
</dbReference>
<name>Q2FNN9_METHJ</name>
<dbReference type="Gene3D" id="3.30.565.10">
    <property type="entry name" value="Histidine kinase-like ATPase, C-terminal domain"/>
    <property type="match status" value="1"/>
</dbReference>
<dbReference type="KEGG" id="mhu:Mhun_1346"/>
<keyword evidence="6" id="KW-0805">Transcription regulation</keyword>
<evidence type="ECO:0000256" key="1">
    <source>
        <dbReference type="ARBA" id="ARBA00004496"/>
    </source>
</evidence>
<dbReference type="SUPFAM" id="SSF55874">
    <property type="entry name" value="ATPase domain of HSP90 chaperone/DNA topoisomerase II/histidine kinase"/>
    <property type="match status" value="1"/>
</dbReference>
<dbReference type="eggNOG" id="arCOG02378">
    <property type="taxonomic scope" value="Archaea"/>
</dbReference>
<dbReference type="GO" id="GO:0016301">
    <property type="term" value="F:kinase activity"/>
    <property type="evidence" value="ECO:0007669"/>
    <property type="project" value="UniProtKB-KW"/>
</dbReference>
<dbReference type="SMART" id="SM00387">
    <property type="entry name" value="HATPase_c"/>
    <property type="match status" value="1"/>
</dbReference>
<dbReference type="SUPFAM" id="SSF46785">
    <property type="entry name" value="Winged helix' DNA-binding domain"/>
    <property type="match status" value="1"/>
</dbReference>
<keyword evidence="9" id="KW-0804">Transcription</keyword>
<keyword evidence="15" id="KW-1185">Reference proteome</keyword>
<dbReference type="AlphaFoldDB" id="Q2FNN9"/>
<dbReference type="InterPro" id="IPR050536">
    <property type="entry name" value="DtxR_MntR_Metal-Reg"/>
</dbReference>
<keyword evidence="4" id="KW-0963">Cytoplasm</keyword>
<dbReference type="InterPro" id="IPR036390">
    <property type="entry name" value="WH_DNA-bd_sf"/>
</dbReference>
<evidence type="ECO:0000256" key="3">
    <source>
        <dbReference type="ARBA" id="ARBA00011738"/>
    </source>
</evidence>
<dbReference type="SMART" id="SM00529">
    <property type="entry name" value="HTH_DTXR"/>
    <property type="match status" value="1"/>
</dbReference>
<dbReference type="PRINTS" id="PR00344">
    <property type="entry name" value="BCTRLSENSOR"/>
</dbReference>
<dbReference type="InterPro" id="IPR004358">
    <property type="entry name" value="Sig_transdc_His_kin-like_C"/>
</dbReference>
<dbReference type="EnsemblBacteria" id="ABD41086">
    <property type="protein sequence ID" value="ABD41086"/>
    <property type="gene ID" value="Mhun_1346"/>
</dbReference>
<evidence type="ECO:0000256" key="10">
    <source>
        <dbReference type="ARBA" id="ARBA00023211"/>
    </source>
</evidence>
<comment type="subcellular location">
    <subcellularLocation>
        <location evidence="1">Cytoplasm</location>
    </subcellularLocation>
</comment>
<dbReference type="PANTHER" id="PTHR33238:SF11">
    <property type="entry name" value="TRANSCRIPTIONAL REGULATOR MNTR"/>
    <property type="match status" value="1"/>
</dbReference>
<sequence length="390" mass="43521">MLSKDKGYARTGEIARSLNVSPSSVVEMVGKIAKLGFVEWRRYEGIFLSPEGRLQGEAIHIRHETLRQFFEFIGVSPDIANKEACIIEHELSPVTTSAIGNRIHFLGTPAGCQTISARKLFLKMQNPGISWDNAATVQEPVLKEMVMHSARKSQANHEILSLITRHDLLNTITALYRYLDLLRTMTTSEEMKLVVSRIEGTVQAMNRQVSTSSDHLIPGLAGQKWMNLGQLITHAESLVLLGSAVVEQNLDLIEIFGDTLIEKVVYNLIDNAIRHGDGVTRITCGYMQKENSLVWFIQDDGIGIPDEYKDQLFRTSAQNNRGTGLYLAYQVLSACGMQITECGTYGEGARFEIMIPNGLYRFVNMPIPKPEPVLPDISQPISHPCSFQVQ</sequence>
<evidence type="ECO:0000313" key="14">
    <source>
        <dbReference type="EMBL" id="ABD41086.1"/>
    </source>
</evidence>
<dbReference type="Pfam" id="PF02518">
    <property type="entry name" value="HATPase_c"/>
    <property type="match status" value="1"/>
</dbReference>
<protein>
    <recommendedName>
        <fullName evidence="11">Manganese transport regulator</fullName>
    </recommendedName>
</protein>
<dbReference type="GO" id="GO:0003677">
    <property type="term" value="F:DNA binding"/>
    <property type="evidence" value="ECO:0007669"/>
    <property type="project" value="UniProtKB-KW"/>
</dbReference>
<dbReference type="Proteomes" id="UP000001941">
    <property type="component" value="Chromosome"/>
</dbReference>
<dbReference type="InterPro" id="IPR036388">
    <property type="entry name" value="WH-like_DNA-bd_sf"/>
</dbReference>
<dbReference type="InterPro" id="IPR036890">
    <property type="entry name" value="HATPase_C_sf"/>
</dbReference>
<evidence type="ECO:0000256" key="9">
    <source>
        <dbReference type="ARBA" id="ARBA00023163"/>
    </source>
</evidence>
<dbReference type="InterPro" id="IPR022687">
    <property type="entry name" value="HTH_DTXR"/>
</dbReference>
<dbReference type="PROSITE" id="PS50109">
    <property type="entry name" value="HIS_KIN"/>
    <property type="match status" value="1"/>
</dbReference>